<proteinExistence type="predicted"/>
<evidence type="ECO:0000313" key="2">
    <source>
        <dbReference type="EMBL" id="MFH6984744.1"/>
    </source>
</evidence>
<reference evidence="2 3" key="1">
    <citation type="journal article" date="2013" name="Int. J. Syst. Evol. Microbiol.">
        <title>Marinoscillum luteum sp. nov., isolated from marine sediment.</title>
        <authorList>
            <person name="Cha I.T."/>
            <person name="Park S.J."/>
            <person name="Kim S.J."/>
            <person name="Kim J.G."/>
            <person name="Jung M.Y."/>
            <person name="Shin K.S."/>
            <person name="Kwon K.K."/>
            <person name="Yang S.H."/>
            <person name="Seo Y.S."/>
            <person name="Rhee S.K."/>
        </authorList>
    </citation>
    <scope>NUCLEOTIDE SEQUENCE [LARGE SCALE GENOMIC DNA]</scope>
    <source>
        <strain evidence="2 3">KCTC 23939</strain>
    </source>
</reference>
<comment type="caution">
    <text evidence="2">The sequence shown here is derived from an EMBL/GenBank/DDBJ whole genome shotgun (WGS) entry which is preliminary data.</text>
</comment>
<accession>A0ABW7NDB3</accession>
<evidence type="ECO:0008006" key="4">
    <source>
        <dbReference type="Google" id="ProtNLM"/>
    </source>
</evidence>
<sequence length="387" mass="44208">MNKSFEDKIRDRLSEYRVDPPAGLRDAILNAPGPGEAWLVRFFHTFGAVLMLISLFMVGYIPMREQADLGLGDEGRLNSQEVVDLRDSFSEPTITMNDEEATPMKTSPKALEPKEELIMSQTHAEMKDAERYDAPHRAVFDPWDLEKLTGEDAMEPAYPTLADGLQTNEIIFKRTRRAYKLYLEGGAFFLYNRIRPNLDDDIYVSDYDAPFGLSASRVGLSMHWGLQRTWSEHFSTRLGLGFNHYNQDFSFNVRGTTPQTVVVESDFVTPIYEISTVQIKKRVSTVGVKIQNTWSFPSRYNSLFASVEYQRIISSLPTLEYEGTRHTLVDPNQYFLELGLRKLLFEGNRGLIHVTPAFKYSVTKFREMDIISIKPFSVGVSVSYGLK</sequence>
<evidence type="ECO:0000313" key="3">
    <source>
        <dbReference type="Proteomes" id="UP001610063"/>
    </source>
</evidence>
<protein>
    <recommendedName>
        <fullName evidence="4">Outer membrane protein beta-barrel domain-containing protein</fullName>
    </recommendedName>
</protein>
<gene>
    <name evidence="2" type="ORF">ACHKAR_14910</name>
</gene>
<keyword evidence="1" id="KW-1133">Transmembrane helix</keyword>
<name>A0ABW7NDB3_9BACT</name>
<evidence type="ECO:0000256" key="1">
    <source>
        <dbReference type="SAM" id="Phobius"/>
    </source>
</evidence>
<keyword evidence="3" id="KW-1185">Reference proteome</keyword>
<keyword evidence="1" id="KW-0472">Membrane</keyword>
<dbReference type="RefSeq" id="WP_395418174.1">
    <property type="nucleotide sequence ID" value="NZ_JBIPKE010000018.1"/>
</dbReference>
<dbReference type="EMBL" id="JBIPKE010000018">
    <property type="protein sequence ID" value="MFH6984744.1"/>
    <property type="molecule type" value="Genomic_DNA"/>
</dbReference>
<keyword evidence="1" id="KW-0812">Transmembrane</keyword>
<feature type="transmembrane region" description="Helical" evidence="1">
    <location>
        <begin position="42"/>
        <end position="61"/>
    </location>
</feature>
<organism evidence="2 3">
    <name type="scientific">Marinoscillum luteum</name>
    <dbReference type="NCBI Taxonomy" id="861051"/>
    <lineage>
        <taxon>Bacteria</taxon>
        <taxon>Pseudomonadati</taxon>
        <taxon>Bacteroidota</taxon>
        <taxon>Cytophagia</taxon>
        <taxon>Cytophagales</taxon>
        <taxon>Reichenbachiellaceae</taxon>
        <taxon>Marinoscillum</taxon>
    </lineage>
</organism>
<dbReference type="Proteomes" id="UP001610063">
    <property type="component" value="Unassembled WGS sequence"/>
</dbReference>